<feature type="repeat" description="ANK" evidence="1">
    <location>
        <begin position="1253"/>
        <end position="1285"/>
    </location>
</feature>
<evidence type="ECO:0000256" key="4">
    <source>
        <dbReference type="SAM" id="SignalP"/>
    </source>
</evidence>
<evidence type="ECO:0000256" key="3">
    <source>
        <dbReference type="SAM" id="Phobius"/>
    </source>
</evidence>
<sequence>MFFAACLFGLLTLPGVHADGWDDFSNNLATDLAPFLSLFGEQITKQYLSESIATIDYFILAMAPMGILTAIVSAIRVCGSPSLRAFIGRAQEGGGVAEAELCSSTSRDVCELYNNGGIARVFGRPKILEVVYDPDHDFTDKEAGIYTFQEFIKKNPEKWTRIQPPESPESPDNSETKSDAFAQNFSPNLSLNVGIKRKHDAVFWTVAMIGMVLQVGVLVFAVLVTYYFRWDKDGSRPESYACPLTITGTVLLCGGVFLCAFLVGESTKEQIFQRKQDDRGTLYWVQPGGQVLGDQVFDAFCCSDRDEPLREYITSWKNQSKIPQIVVWAAVGISVTGFVMQFVGLRAIHSAVSVAQLGAIMLMSAARAALRMQRLKPEDNFLAQCPDEVVGHELDWLALRIGGQDIHCRSNTSSPAQSLDSPRLLWRFCGPIDITPGTMGAQSSNTSKELNIAAKLLTYRTRLAQLTQSHNTQNKGTNSAEYFDVGMVEVREYSHRLALAIESTVNNIFSKSLKIGEEGRDTLFMDWGFACDVASVEPYDASEDRPIQHTIHLRLTKEPTTPWKLQSKLELEGLLGLWVWSLKSDPAVEISDSQSHFTISRAAGIPTRRIVSTNRYIETDLKIWLGDSIPIVTEYELHPTASIQGGDPSIIKWKLGGQEVRFFGWHTTETSHIPDSTPLTIMSTRTDSSLLSLCAQEVFGSFIASILKITDDIGDINIQETPHFRLESSLVAEMIKMFTEARLGSNEDALLCILPTMIPRLRLSFTENAVVAAKRMANQHRRAGEWMQAETVLRWAWEVCNESQPHTREDDCQNDQPVHTDEPIQQAAIALGELYRWAMRDHETREFGLRGIEWLSYQIPRRQGPSPSAHDAIIARYNYIATRVTQQGNDASDSRPFSEIEDNLDELSLYITLSNEITNQDKGRALCSAAKHGWTEVVLALLELGAEPDFKDPNQNSRTALSQAAGNGNINTMKELMNGGAFPNTQDQDYRTPLSYASEMGHSSAVQMLLGDQRVDPNAKDRQGFTPLMWAAENRHEATMKLLLVLKGADLNAKNNRRTLLMQAVINGHAEIVKLLLQRGADPNTEVYGERPLSLAVKNGHAEIVKLLLQSGADVNAKPDGGWTALFYAASEGNEEVVKLLLQSGADVNATDDHGRTALFYAAEEGNKEVVKVLLQSGTDVNARDDYGQTALIYTAKEGSKEVVKLLLQSGADVNAKTDWGGTALMSAALEGSKEVVKLLLQSGADVNAKDENGQTALDQAMKLGRYLIKELLIESGADINVNDNN</sequence>
<organism evidence="5 6">
    <name type="scientific">Trichoderma lentiforme</name>
    <dbReference type="NCBI Taxonomy" id="1567552"/>
    <lineage>
        <taxon>Eukaryota</taxon>
        <taxon>Fungi</taxon>
        <taxon>Dikarya</taxon>
        <taxon>Ascomycota</taxon>
        <taxon>Pezizomycotina</taxon>
        <taxon>Sordariomycetes</taxon>
        <taxon>Hypocreomycetidae</taxon>
        <taxon>Hypocreales</taxon>
        <taxon>Hypocreaceae</taxon>
        <taxon>Trichoderma</taxon>
    </lineage>
</organism>
<gene>
    <name evidence="5" type="ORF">CFAM422_008993</name>
</gene>
<dbReference type="PROSITE" id="PS50088">
    <property type="entry name" value="ANK_REPEAT"/>
    <property type="match status" value="9"/>
</dbReference>
<evidence type="ECO:0000256" key="1">
    <source>
        <dbReference type="PROSITE-ProRule" id="PRU00023"/>
    </source>
</evidence>
<evidence type="ECO:0000256" key="2">
    <source>
        <dbReference type="SAM" id="MobiDB-lite"/>
    </source>
</evidence>
<feature type="repeat" description="ANK" evidence="1">
    <location>
        <begin position="1088"/>
        <end position="1120"/>
    </location>
</feature>
<feature type="repeat" description="ANK" evidence="1">
    <location>
        <begin position="1220"/>
        <end position="1252"/>
    </location>
</feature>
<feature type="signal peptide" evidence="4">
    <location>
        <begin position="1"/>
        <end position="18"/>
    </location>
</feature>
<proteinExistence type="predicted"/>
<dbReference type="EMBL" id="QLNT01000016">
    <property type="protein sequence ID" value="KAF3066896.1"/>
    <property type="molecule type" value="Genomic_DNA"/>
</dbReference>
<dbReference type="SUPFAM" id="SSF48403">
    <property type="entry name" value="Ankyrin repeat"/>
    <property type="match status" value="1"/>
</dbReference>
<keyword evidence="3" id="KW-0812">Transmembrane</keyword>
<dbReference type="Gene3D" id="1.25.40.20">
    <property type="entry name" value="Ankyrin repeat-containing domain"/>
    <property type="match status" value="3"/>
</dbReference>
<keyword evidence="1" id="KW-0040">ANK repeat</keyword>
<protein>
    <submittedName>
        <fullName evidence="5">Ankyrin repeat protein</fullName>
    </submittedName>
</protein>
<dbReference type="PANTHER" id="PTHR44207">
    <property type="entry name" value="SURFACE ANTIGEN BSPA-LIKE-RELATED"/>
    <property type="match status" value="1"/>
</dbReference>
<comment type="caution">
    <text evidence="5">The sequence shown here is derived from an EMBL/GenBank/DDBJ whole genome shotgun (WGS) entry which is preliminary data.</text>
</comment>
<keyword evidence="3" id="KW-1133">Transmembrane helix</keyword>
<evidence type="ECO:0000313" key="6">
    <source>
        <dbReference type="Proteomes" id="UP000801864"/>
    </source>
</evidence>
<name>A0A9P4XB10_9HYPO</name>
<feature type="transmembrane region" description="Helical" evidence="3">
    <location>
        <begin position="240"/>
        <end position="264"/>
    </location>
</feature>
<evidence type="ECO:0000313" key="5">
    <source>
        <dbReference type="EMBL" id="KAF3066896.1"/>
    </source>
</evidence>
<dbReference type="PANTHER" id="PTHR44207:SF2">
    <property type="entry name" value="REPEAT PROTEIN, PUTATIVE-RELATED"/>
    <property type="match status" value="1"/>
</dbReference>
<reference evidence="5 6" key="1">
    <citation type="submission" date="2018-06" db="EMBL/GenBank/DDBJ databases">
        <title>Genome analysis of cellulolytic fungus Trichoderma lentiforme CFAM-422.</title>
        <authorList>
            <person name="Steindorff A.S."/>
            <person name="Formighieri E.F."/>
            <person name="Midorikawa G.E.O."/>
            <person name="Tamietti M.S."/>
            <person name="Ramos E.Z."/>
            <person name="Silva A.S."/>
            <person name="Bon E.P.S."/>
            <person name="Mendes T.D."/>
            <person name="Damaso M.C.T."/>
            <person name="Favaro L.C.L."/>
        </authorList>
    </citation>
    <scope>NUCLEOTIDE SEQUENCE [LARGE SCALE GENOMIC DNA]</scope>
    <source>
        <strain evidence="5 6">CFAM-422</strain>
    </source>
</reference>
<feature type="transmembrane region" description="Helical" evidence="3">
    <location>
        <begin position="201"/>
        <end position="228"/>
    </location>
</feature>
<dbReference type="Proteomes" id="UP000801864">
    <property type="component" value="Unassembled WGS sequence"/>
</dbReference>
<dbReference type="PRINTS" id="PR01415">
    <property type="entry name" value="ANKYRIN"/>
</dbReference>
<dbReference type="PROSITE" id="PS50297">
    <property type="entry name" value="ANK_REP_REGION"/>
    <property type="match status" value="8"/>
</dbReference>
<feature type="transmembrane region" description="Helical" evidence="3">
    <location>
        <begin position="325"/>
        <end position="345"/>
    </location>
</feature>
<feature type="repeat" description="ANK" evidence="1">
    <location>
        <begin position="1187"/>
        <end position="1219"/>
    </location>
</feature>
<feature type="chain" id="PRO_5040354231" evidence="4">
    <location>
        <begin position="19"/>
        <end position="1286"/>
    </location>
</feature>
<accession>A0A9P4XB10</accession>
<keyword evidence="6" id="KW-1185">Reference proteome</keyword>
<dbReference type="Pfam" id="PF12796">
    <property type="entry name" value="Ank_2"/>
    <property type="match status" value="4"/>
</dbReference>
<feature type="region of interest" description="Disordered" evidence="2">
    <location>
        <begin position="159"/>
        <end position="179"/>
    </location>
</feature>
<keyword evidence="4" id="KW-0732">Signal</keyword>
<dbReference type="InterPro" id="IPR002110">
    <property type="entry name" value="Ankyrin_rpt"/>
</dbReference>
<keyword evidence="3" id="KW-0472">Membrane</keyword>
<feature type="repeat" description="ANK" evidence="1">
    <location>
        <begin position="1023"/>
        <end position="1056"/>
    </location>
</feature>
<feature type="repeat" description="ANK" evidence="1">
    <location>
        <begin position="1154"/>
        <end position="1186"/>
    </location>
</feature>
<feature type="repeat" description="ANK" evidence="1">
    <location>
        <begin position="1121"/>
        <end position="1153"/>
    </location>
</feature>
<dbReference type="SMART" id="SM00248">
    <property type="entry name" value="ANK"/>
    <property type="match status" value="11"/>
</dbReference>
<feature type="transmembrane region" description="Helical" evidence="3">
    <location>
        <begin position="57"/>
        <end position="79"/>
    </location>
</feature>
<dbReference type="InterPro" id="IPR036770">
    <property type="entry name" value="Ankyrin_rpt-contain_sf"/>
</dbReference>
<feature type="repeat" description="ANK" evidence="1">
    <location>
        <begin position="956"/>
        <end position="988"/>
    </location>
</feature>
<feature type="repeat" description="ANK" evidence="1">
    <location>
        <begin position="1056"/>
        <end position="1088"/>
    </location>
</feature>